<accession>A0A378N7T8</accession>
<keyword evidence="7" id="KW-0808">Transferase</keyword>
<dbReference type="Pfam" id="PF00291">
    <property type="entry name" value="PALP"/>
    <property type="match status" value="1"/>
</dbReference>
<dbReference type="InterPro" id="IPR050214">
    <property type="entry name" value="Cys_Synth/Cystath_Beta-Synth"/>
</dbReference>
<proteinExistence type="predicted"/>
<evidence type="ECO:0000256" key="4">
    <source>
        <dbReference type="ARBA" id="ARBA00022898"/>
    </source>
</evidence>
<evidence type="ECO:0000256" key="3">
    <source>
        <dbReference type="ARBA" id="ARBA00012681"/>
    </source>
</evidence>
<protein>
    <recommendedName>
        <fullName evidence="3">cysteine synthase</fullName>
        <ecNumber evidence="3">2.5.1.47</ecNumber>
    </recommendedName>
</protein>
<evidence type="ECO:0000256" key="1">
    <source>
        <dbReference type="ARBA" id="ARBA00001933"/>
    </source>
</evidence>
<gene>
    <name evidence="7" type="primary">cysK_3</name>
    <name evidence="7" type="ORF">NCTC10638_03695</name>
</gene>
<dbReference type="InterPro" id="IPR036052">
    <property type="entry name" value="TrpB-like_PALP_sf"/>
</dbReference>
<dbReference type="SUPFAM" id="SSF53686">
    <property type="entry name" value="Tryptophan synthase beta subunit-like PLP-dependent enzymes"/>
    <property type="match status" value="1"/>
</dbReference>
<dbReference type="Gene3D" id="3.40.50.1100">
    <property type="match status" value="1"/>
</dbReference>
<dbReference type="PANTHER" id="PTHR10314">
    <property type="entry name" value="CYSTATHIONINE BETA-SYNTHASE"/>
    <property type="match status" value="1"/>
</dbReference>
<feature type="domain" description="Tryptophan synthase beta chain-like PALP" evidence="6">
    <location>
        <begin position="4"/>
        <end position="68"/>
    </location>
</feature>
<dbReference type="Proteomes" id="UP000254802">
    <property type="component" value="Unassembled WGS sequence"/>
</dbReference>
<reference evidence="7 8" key="1">
    <citation type="submission" date="2018-06" db="EMBL/GenBank/DDBJ databases">
        <authorList>
            <consortium name="Pathogen Informatics"/>
            <person name="Doyle S."/>
        </authorList>
    </citation>
    <scope>NUCLEOTIDE SEQUENCE [LARGE SCALE GENOMIC DNA]</scope>
    <source>
        <strain evidence="7 8">NCTC10638</strain>
    </source>
</reference>
<organism evidence="7 8">
    <name type="scientific">Mannheimia haemolytica</name>
    <name type="common">Pasteurella haemolytica</name>
    <dbReference type="NCBI Taxonomy" id="75985"/>
    <lineage>
        <taxon>Bacteria</taxon>
        <taxon>Pseudomonadati</taxon>
        <taxon>Pseudomonadota</taxon>
        <taxon>Gammaproteobacteria</taxon>
        <taxon>Pasteurellales</taxon>
        <taxon>Pasteurellaceae</taxon>
        <taxon>Mannheimia</taxon>
    </lineage>
</organism>
<evidence type="ECO:0000256" key="2">
    <source>
        <dbReference type="ARBA" id="ARBA00004962"/>
    </source>
</evidence>
<keyword evidence="4" id="KW-0663">Pyridoxal phosphate</keyword>
<evidence type="ECO:0000259" key="6">
    <source>
        <dbReference type="Pfam" id="PF00291"/>
    </source>
</evidence>
<dbReference type="GO" id="GO:0004124">
    <property type="term" value="F:cysteine synthase activity"/>
    <property type="evidence" value="ECO:0007669"/>
    <property type="project" value="UniProtKB-EC"/>
</dbReference>
<dbReference type="EC" id="2.5.1.47" evidence="3"/>
<evidence type="ECO:0000256" key="5">
    <source>
        <dbReference type="ARBA" id="ARBA00047931"/>
    </source>
</evidence>
<comment type="cofactor">
    <cofactor evidence="1">
        <name>pyridoxal 5'-phosphate</name>
        <dbReference type="ChEBI" id="CHEBI:597326"/>
    </cofactor>
</comment>
<dbReference type="AlphaFoldDB" id="A0A378N7T8"/>
<sequence>MDATEGKIDVLVAGVGTGGTITGVSRAIKQDKGKQIISVAVEPSESPVITQTLNGEEVKPGPHKIQGIVQALFRKT</sequence>
<evidence type="ECO:0000313" key="8">
    <source>
        <dbReference type="Proteomes" id="UP000254802"/>
    </source>
</evidence>
<dbReference type="InterPro" id="IPR001926">
    <property type="entry name" value="TrpB-like_PALP"/>
</dbReference>
<dbReference type="EMBL" id="UGPN01000002">
    <property type="protein sequence ID" value="STY64513.1"/>
    <property type="molecule type" value="Genomic_DNA"/>
</dbReference>
<comment type="catalytic activity">
    <reaction evidence="5">
        <text>O-acetyl-L-serine + hydrogen sulfide = L-cysteine + acetate</text>
        <dbReference type="Rhea" id="RHEA:14829"/>
        <dbReference type="ChEBI" id="CHEBI:29919"/>
        <dbReference type="ChEBI" id="CHEBI:30089"/>
        <dbReference type="ChEBI" id="CHEBI:35235"/>
        <dbReference type="ChEBI" id="CHEBI:58340"/>
        <dbReference type="EC" id="2.5.1.47"/>
    </reaction>
</comment>
<evidence type="ECO:0000313" key="7">
    <source>
        <dbReference type="EMBL" id="STY64513.1"/>
    </source>
</evidence>
<comment type="pathway">
    <text evidence="2">Amino-acid biosynthesis; L-cysteine biosynthesis; L-cysteine from L-serine: step 2/2.</text>
</comment>
<name>A0A378N7T8_MANHA</name>